<dbReference type="Proteomes" id="UP001152320">
    <property type="component" value="Chromosome 8"/>
</dbReference>
<organism evidence="5 6">
    <name type="scientific">Holothuria leucospilota</name>
    <name type="common">Black long sea cucumber</name>
    <name type="synonym">Mertensiothuria leucospilota</name>
    <dbReference type="NCBI Taxonomy" id="206669"/>
    <lineage>
        <taxon>Eukaryota</taxon>
        <taxon>Metazoa</taxon>
        <taxon>Echinodermata</taxon>
        <taxon>Eleutherozoa</taxon>
        <taxon>Echinozoa</taxon>
        <taxon>Holothuroidea</taxon>
        <taxon>Aspidochirotacea</taxon>
        <taxon>Aspidochirotida</taxon>
        <taxon>Holothuriidae</taxon>
        <taxon>Holothuria</taxon>
    </lineage>
</organism>
<feature type="domain" description="PH" evidence="4">
    <location>
        <begin position="852"/>
        <end position="961"/>
    </location>
</feature>
<evidence type="ECO:0000313" key="6">
    <source>
        <dbReference type="Proteomes" id="UP001152320"/>
    </source>
</evidence>
<comment type="similarity">
    <text evidence="1">Belongs to the TECPR1 family.</text>
</comment>
<evidence type="ECO:0000313" key="5">
    <source>
        <dbReference type="EMBL" id="KAJ8037976.1"/>
    </source>
</evidence>
<evidence type="ECO:0000256" key="2">
    <source>
        <dbReference type="ARBA" id="ARBA00022737"/>
    </source>
</evidence>
<keyword evidence="2" id="KW-0677">Repeat</keyword>
<dbReference type="Pfam" id="PF19193">
    <property type="entry name" value="Tectonin"/>
    <property type="match status" value="2"/>
</dbReference>
<comment type="caution">
    <text evidence="5">The sequence shown here is derived from an EMBL/GenBank/DDBJ whole genome shotgun (WGS) entry which is preliminary data.</text>
</comment>
<dbReference type="SMART" id="SM00706">
    <property type="entry name" value="TECPR"/>
    <property type="match status" value="9"/>
</dbReference>
<dbReference type="OrthoDB" id="72441at2759"/>
<name>A0A9Q1C3I7_HOLLE</name>
<feature type="region of interest" description="Disordered" evidence="3">
    <location>
        <begin position="660"/>
        <end position="686"/>
    </location>
</feature>
<accession>A0A9Q1C3I7</accession>
<evidence type="ECO:0000259" key="4">
    <source>
        <dbReference type="PROSITE" id="PS50003"/>
    </source>
</evidence>
<reference evidence="5" key="1">
    <citation type="submission" date="2021-10" db="EMBL/GenBank/DDBJ databases">
        <title>Tropical sea cucumber genome reveals ecological adaptation and Cuvierian tubules defense mechanism.</title>
        <authorList>
            <person name="Chen T."/>
        </authorList>
    </citation>
    <scope>NUCLEOTIDE SEQUENCE</scope>
    <source>
        <strain evidence="5">Nanhai2018</strain>
        <tissue evidence="5">Muscle</tissue>
    </source>
</reference>
<keyword evidence="6" id="KW-1185">Reference proteome</keyword>
<feature type="compositionally biased region" description="Polar residues" evidence="3">
    <location>
        <begin position="500"/>
        <end position="512"/>
    </location>
</feature>
<dbReference type="SUPFAM" id="SSF50729">
    <property type="entry name" value="PH domain-like"/>
    <property type="match status" value="1"/>
</dbReference>
<dbReference type="EMBL" id="JAIZAY010000008">
    <property type="protein sequence ID" value="KAJ8037976.1"/>
    <property type="molecule type" value="Genomic_DNA"/>
</dbReference>
<evidence type="ECO:0000256" key="3">
    <source>
        <dbReference type="SAM" id="MobiDB-lite"/>
    </source>
</evidence>
<dbReference type="SMART" id="SM00693">
    <property type="entry name" value="DysFN"/>
    <property type="match status" value="2"/>
</dbReference>
<dbReference type="InterPro" id="IPR006614">
    <property type="entry name" value="Peroxin/Ferlin"/>
</dbReference>
<dbReference type="InterPro" id="IPR010482">
    <property type="entry name" value="TECPR1-like_DysF"/>
</dbReference>
<protein>
    <submittedName>
        <fullName evidence="5">Tectonin beta-propeller repeat-containing protein 1</fullName>
    </submittedName>
</protein>
<dbReference type="GO" id="GO:0098588">
    <property type="term" value="C:bounding membrane of organelle"/>
    <property type="evidence" value="ECO:0007669"/>
    <property type="project" value="UniProtKB-ARBA"/>
</dbReference>
<dbReference type="PANTHER" id="PTHR23250:SF1">
    <property type="entry name" value="TECTONIN BETA-PROPELLER REPEAT-CONTAINING PROTEIN 1"/>
    <property type="match status" value="1"/>
</dbReference>
<dbReference type="Pfam" id="PF06462">
    <property type="entry name" value="Hyd_WA"/>
    <property type="match status" value="1"/>
</dbReference>
<evidence type="ECO:0000256" key="1">
    <source>
        <dbReference type="ARBA" id="ARBA00005966"/>
    </source>
</evidence>
<sequence length="1415" mass="160352">MQEGFLWAIDCLGKAHTISTTERFWQQKSHDFQRRPLDFKRIAAGKHSAWGLSSDQFLHVYVYASDVPIRYLEYSFENQRWRPIHGFAERGLFFTDPPPFSDEKGLRKLPKPKEIKLPNEHWQWESDWRVETNVKGETAGGGWQYSVNFNHPDKYYPDKHWNSCVRRRKWIRYRKYIAVESWAKVPGVYPNHLDPPLIDLAAGGHELPGQAEGYMTVWVVTAHGKLFCRVGINHRHPEGVGWREVSLPPKVGVLQVSVSPTGIIWVVTHDGTGLVRTRVSRDYPLGLGWEVVEPPENRLLLQLTVGMNSIWGLTKDGMVWFRKGFDLMLSITEKEALTGYHWVEMPGKMAHLSIGPNDQVWAISFDERKLYMRTGITYEELSGRSWKLISVTEKRNFFKGSQDTLHFLDTPSLSSSDIFTPPSKISFFPFSPAYDSQMGSFPSLPYPDKTSIDGYISLEEPFVRNGKNLRNFSCQTEDLDPEGSLSSYDARLMRHFTDSDFGNSDGVSQHSDGQAGLPGRKNPRNSVLDRSISHSCDLLSWDSENKESSQRRHSIGDVPKDEEMESESRKSHDSTDVVLDKVQSSEEIPIKSYATLQRDADWDSDYEEEAFNFVEDETSDLSDNDLDPPSCANKEVQTDADIILGLSGCSIEGSSPSLYSSQVFDTDDGEASNSNVLPSLSSASQENLPDSAVFDHFERSTLKRPVSNSFSGGTGVASPDSDLPRDSRSFSDVGGGRELLCLSPGFQNSRVSYVNKHYIQVDSDLSLRSGTFYDDDDDDDNMLWVWVCGGSCWVKPTTLPKWFREGVLSQASFIHKLKEGSWRGELLQCLQERREFETEQYGHYLPAVDSTSWVKTGRMQWQSEGRRRHWLDCSVDLEKTLGPKAKQDSKFTIICTMYGKEKKIKIPISEITCVFETSNGDKPTFSIHTAKRTLERKPVKLRVRTEEELRDWLVALSLACTEVQNIPATPIPTAMWCTTCRGDVFYHQTNLQTDTSSAKSMYWQQIGGHLHIIESCPAGVVWGIGMDNAAWIYTGGYGGGIFKGIFSSTSGIFEQTDTKKMYLFENQRWSPISGFSHKHAMWMTDTGKTEESKDSVTPPSAQWQWTSEWQIDFSVSGSTDKEGWQYARDFRSRESSVFLDLPIHAVPWKNPAQRRRYHRRDSGKGFHKEKRWNDYVRRRRWTRSCQLVTTGPWKRAQGLDLMDISIQVDADVSWDGPIGVWALGTNGYVMTRVGVTRHNPVGESWCHIPTDQPFQSISVGGKLRVWAVGKDGSAFFRNGVTPENITGKSWFHVTAPMIAPLKQISAGATTVWAVDVRKNLWYRENVTPNFPEGTRWILVSPKIRKVSVGPQDQVWILADSIDDARGVICRRDGFTPSHPQGKMWDKGAGGGILHLSVRGCSTEKVDKKKEGKPSM</sequence>
<dbReference type="InterPro" id="IPR001849">
    <property type="entry name" value="PH_domain"/>
</dbReference>
<feature type="compositionally biased region" description="Polar residues" evidence="3">
    <location>
        <begin position="671"/>
        <end position="686"/>
    </location>
</feature>
<feature type="region of interest" description="Disordered" evidence="3">
    <location>
        <begin position="500"/>
        <end position="528"/>
    </location>
</feature>
<dbReference type="InterPro" id="IPR051513">
    <property type="entry name" value="Tectonin_beta-prop"/>
</dbReference>
<proteinExistence type="inferred from homology"/>
<feature type="region of interest" description="Disordered" evidence="3">
    <location>
        <begin position="543"/>
        <end position="583"/>
    </location>
</feature>
<feature type="region of interest" description="Disordered" evidence="3">
    <location>
        <begin position="705"/>
        <end position="730"/>
    </location>
</feature>
<dbReference type="Pfam" id="PF06398">
    <property type="entry name" value="Pex24p"/>
    <property type="match status" value="1"/>
</dbReference>
<dbReference type="InterPro" id="IPR006624">
    <property type="entry name" value="Beta-propeller_rpt_TECPR"/>
</dbReference>
<dbReference type="SMART" id="SM00694">
    <property type="entry name" value="DysFC"/>
    <property type="match status" value="2"/>
</dbReference>
<dbReference type="GO" id="GO:0005737">
    <property type="term" value="C:cytoplasm"/>
    <property type="evidence" value="ECO:0007669"/>
    <property type="project" value="UniProtKB-ARBA"/>
</dbReference>
<gene>
    <name evidence="5" type="ORF">HOLleu_18931</name>
</gene>
<dbReference type="PANTHER" id="PTHR23250">
    <property type="entry name" value="DYSFERLIN-RELATED"/>
    <property type="match status" value="1"/>
</dbReference>
<feature type="compositionally biased region" description="Basic and acidic residues" evidence="3">
    <location>
        <begin position="543"/>
        <end position="579"/>
    </location>
</feature>
<dbReference type="PROSITE" id="PS50003">
    <property type="entry name" value="PH_DOMAIN"/>
    <property type="match status" value="1"/>
</dbReference>